<gene>
    <name evidence="1" type="ORF">V6N11_010620</name>
</gene>
<accession>A0ABR2S6E6</accession>
<protein>
    <recommendedName>
        <fullName evidence="3">RNase H type-1 domain-containing protein</fullName>
    </recommendedName>
</protein>
<dbReference type="Proteomes" id="UP001396334">
    <property type="component" value="Unassembled WGS sequence"/>
</dbReference>
<keyword evidence="2" id="KW-1185">Reference proteome</keyword>
<organism evidence="1 2">
    <name type="scientific">Hibiscus sabdariffa</name>
    <name type="common">roselle</name>
    <dbReference type="NCBI Taxonomy" id="183260"/>
    <lineage>
        <taxon>Eukaryota</taxon>
        <taxon>Viridiplantae</taxon>
        <taxon>Streptophyta</taxon>
        <taxon>Embryophyta</taxon>
        <taxon>Tracheophyta</taxon>
        <taxon>Spermatophyta</taxon>
        <taxon>Magnoliopsida</taxon>
        <taxon>eudicotyledons</taxon>
        <taxon>Gunneridae</taxon>
        <taxon>Pentapetalae</taxon>
        <taxon>rosids</taxon>
        <taxon>malvids</taxon>
        <taxon>Malvales</taxon>
        <taxon>Malvaceae</taxon>
        <taxon>Malvoideae</taxon>
        <taxon>Hibiscus</taxon>
    </lineage>
</organism>
<reference evidence="1 2" key="1">
    <citation type="journal article" date="2024" name="G3 (Bethesda)">
        <title>Genome assembly of Hibiscus sabdariffa L. provides insights into metabolisms of medicinal natural products.</title>
        <authorList>
            <person name="Kim T."/>
        </authorList>
    </citation>
    <scope>NUCLEOTIDE SEQUENCE [LARGE SCALE GENOMIC DNA]</scope>
    <source>
        <strain evidence="1">TK-2024</strain>
        <tissue evidence="1">Old leaves</tissue>
    </source>
</reference>
<evidence type="ECO:0008006" key="3">
    <source>
        <dbReference type="Google" id="ProtNLM"/>
    </source>
</evidence>
<dbReference type="EMBL" id="JBBPBN010000016">
    <property type="protein sequence ID" value="KAK9020601.1"/>
    <property type="molecule type" value="Genomic_DNA"/>
</dbReference>
<evidence type="ECO:0000313" key="1">
    <source>
        <dbReference type="EMBL" id="KAK9020601.1"/>
    </source>
</evidence>
<name>A0ABR2S6E6_9ROSI</name>
<sequence>MIALVSLGFVNDGPNCVYWLQKGSLRKVRNTFLFSGMVSDPSLTWLLAHDAFVEFSKVNHLDSPRQAQDNDQNHQWTPPPSDYIKINCDDSFVNSSCSATGAAVFCDSYGTIVKGVSKSF</sequence>
<comment type="caution">
    <text evidence="1">The sequence shown here is derived from an EMBL/GenBank/DDBJ whole genome shotgun (WGS) entry which is preliminary data.</text>
</comment>
<evidence type="ECO:0000313" key="2">
    <source>
        <dbReference type="Proteomes" id="UP001396334"/>
    </source>
</evidence>
<proteinExistence type="predicted"/>